<feature type="transmembrane region" description="Helical" evidence="4">
    <location>
        <begin position="328"/>
        <end position="349"/>
    </location>
</feature>
<dbReference type="GO" id="GO:0016020">
    <property type="term" value="C:membrane"/>
    <property type="evidence" value="ECO:0007669"/>
    <property type="project" value="UniProtKB-SubCell"/>
</dbReference>
<name>A0AAD6G3B9_9EURO</name>
<protein>
    <recommendedName>
        <fullName evidence="5">Major facilitator superfamily (MFS) profile domain-containing protein</fullName>
    </recommendedName>
</protein>
<organism evidence="6 7">
    <name type="scientific">Penicillium daleae</name>
    <dbReference type="NCBI Taxonomy" id="63821"/>
    <lineage>
        <taxon>Eukaryota</taxon>
        <taxon>Fungi</taxon>
        <taxon>Dikarya</taxon>
        <taxon>Ascomycota</taxon>
        <taxon>Pezizomycotina</taxon>
        <taxon>Eurotiomycetes</taxon>
        <taxon>Eurotiomycetidae</taxon>
        <taxon>Eurotiales</taxon>
        <taxon>Aspergillaceae</taxon>
        <taxon>Penicillium</taxon>
    </lineage>
</organism>
<evidence type="ECO:0000313" key="7">
    <source>
        <dbReference type="Proteomes" id="UP001213681"/>
    </source>
</evidence>
<dbReference type="Pfam" id="PF07690">
    <property type="entry name" value="MFS_1"/>
    <property type="match status" value="1"/>
</dbReference>
<dbReference type="PANTHER" id="PTHR11360:SF252">
    <property type="entry name" value="MAJOR FACILITATOR SUPERFAMILY (MFS) PROFILE DOMAIN-CONTAINING PROTEIN-RELATED"/>
    <property type="match status" value="1"/>
</dbReference>
<dbReference type="InterPro" id="IPR011701">
    <property type="entry name" value="MFS"/>
</dbReference>
<evidence type="ECO:0000256" key="4">
    <source>
        <dbReference type="SAM" id="Phobius"/>
    </source>
</evidence>
<keyword evidence="4" id="KW-0472">Membrane</keyword>
<dbReference type="RefSeq" id="XP_056766864.1">
    <property type="nucleotide sequence ID" value="XM_056908246.1"/>
</dbReference>
<comment type="caution">
    <text evidence="6">The sequence shown here is derived from an EMBL/GenBank/DDBJ whole genome shotgun (WGS) entry which is preliminary data.</text>
</comment>
<dbReference type="Proteomes" id="UP001213681">
    <property type="component" value="Unassembled WGS sequence"/>
</dbReference>
<evidence type="ECO:0000256" key="1">
    <source>
        <dbReference type="ARBA" id="ARBA00004141"/>
    </source>
</evidence>
<dbReference type="InterPro" id="IPR050327">
    <property type="entry name" value="Proton-linked_MCT"/>
</dbReference>
<feature type="transmembrane region" description="Helical" evidence="4">
    <location>
        <begin position="189"/>
        <end position="210"/>
    </location>
</feature>
<reference evidence="6" key="1">
    <citation type="submission" date="2022-12" db="EMBL/GenBank/DDBJ databases">
        <authorList>
            <person name="Petersen C."/>
        </authorList>
    </citation>
    <scope>NUCLEOTIDE SEQUENCE</scope>
    <source>
        <strain evidence="6">IBT 16125</strain>
    </source>
</reference>
<dbReference type="Gene3D" id="1.20.1250.20">
    <property type="entry name" value="MFS general substrate transporter like domains"/>
    <property type="match status" value="2"/>
</dbReference>
<dbReference type="SUPFAM" id="SSF103473">
    <property type="entry name" value="MFS general substrate transporter"/>
    <property type="match status" value="1"/>
</dbReference>
<keyword evidence="4" id="KW-0812">Transmembrane</keyword>
<dbReference type="AlphaFoldDB" id="A0AAD6G3B9"/>
<dbReference type="InterPro" id="IPR020846">
    <property type="entry name" value="MFS_dom"/>
</dbReference>
<feature type="transmembrane region" description="Helical" evidence="4">
    <location>
        <begin position="271"/>
        <end position="291"/>
    </location>
</feature>
<reference evidence="6" key="2">
    <citation type="journal article" date="2023" name="IMA Fungus">
        <title>Comparative genomic study of the Penicillium genus elucidates a diverse pangenome and 15 lateral gene transfer events.</title>
        <authorList>
            <person name="Petersen C."/>
            <person name="Sorensen T."/>
            <person name="Nielsen M.R."/>
            <person name="Sondergaard T.E."/>
            <person name="Sorensen J.L."/>
            <person name="Fitzpatrick D.A."/>
            <person name="Frisvad J.C."/>
            <person name="Nielsen K.L."/>
        </authorList>
    </citation>
    <scope>NUCLEOTIDE SEQUENCE</scope>
    <source>
        <strain evidence="6">IBT 16125</strain>
    </source>
</reference>
<dbReference type="PANTHER" id="PTHR11360">
    <property type="entry name" value="MONOCARBOXYLATE TRANSPORTER"/>
    <property type="match status" value="1"/>
</dbReference>
<feature type="transmembrane region" description="Helical" evidence="4">
    <location>
        <begin position="238"/>
        <end position="259"/>
    </location>
</feature>
<sequence>MSTLSINEAGRSSVSAERAESSPVTGYIDNEDHGLAHQGIDTSSGFRMPIRILGAFFVFFNGTYICFWVLPKLLCAGVHSIFYLIQHIMGRLFDLGYYRTLLITGSCLATCGTISLSFSREYVAIILSQGVCTGLGFGLLYVPTISFINKCFPQKRALALGIATSGAPAGGIVYTTIFNQLITKIQFAWTVRVLGLVMCLLFLAASAILLPTSPRRKHSRSTEKMKVIDLRALKDIPFWSYTLANFFLYLGYITPYFYIPTYAQTRLHTTSVFASNILIITQVSSIIGRVATTIIAHHFGSMMPWIFCGTLSGVLCLCWTTADTSLRFIAFSAFYGEFILLKLVIYLLLNRPGGVSGALIPLPQSVFPHICPNQAVLGTWLGMAQSMGSFASLLGPPVAGLLGSLQGHNNSKISFTNIQDFSGSVMIFGAIQLVGLWYLLCKKRNKPRIF</sequence>
<dbReference type="PROSITE" id="PS50850">
    <property type="entry name" value="MFS"/>
    <property type="match status" value="1"/>
</dbReference>
<dbReference type="EMBL" id="JAPVEA010000005">
    <property type="protein sequence ID" value="KAJ5453908.1"/>
    <property type="molecule type" value="Genomic_DNA"/>
</dbReference>
<evidence type="ECO:0000256" key="3">
    <source>
        <dbReference type="SAM" id="MobiDB-lite"/>
    </source>
</evidence>
<evidence type="ECO:0000259" key="5">
    <source>
        <dbReference type="PROSITE" id="PS50850"/>
    </source>
</evidence>
<comment type="subcellular location">
    <subcellularLocation>
        <location evidence="1">Membrane</location>
        <topology evidence="1">Multi-pass membrane protein</topology>
    </subcellularLocation>
</comment>
<accession>A0AAD6G3B9</accession>
<feature type="domain" description="Major facilitator superfamily (MFS) profile" evidence="5">
    <location>
        <begin position="18"/>
        <end position="447"/>
    </location>
</feature>
<evidence type="ECO:0000256" key="2">
    <source>
        <dbReference type="ARBA" id="ARBA00006727"/>
    </source>
</evidence>
<keyword evidence="7" id="KW-1185">Reference proteome</keyword>
<dbReference type="GeneID" id="81598489"/>
<dbReference type="GO" id="GO:0022857">
    <property type="term" value="F:transmembrane transporter activity"/>
    <property type="evidence" value="ECO:0007669"/>
    <property type="project" value="InterPro"/>
</dbReference>
<feature type="transmembrane region" description="Helical" evidence="4">
    <location>
        <begin position="157"/>
        <end position="177"/>
    </location>
</feature>
<feature type="region of interest" description="Disordered" evidence="3">
    <location>
        <begin position="1"/>
        <end position="30"/>
    </location>
</feature>
<feature type="transmembrane region" description="Helical" evidence="4">
    <location>
        <begin position="122"/>
        <end position="145"/>
    </location>
</feature>
<dbReference type="InterPro" id="IPR036259">
    <property type="entry name" value="MFS_trans_sf"/>
</dbReference>
<keyword evidence="4" id="KW-1133">Transmembrane helix</keyword>
<gene>
    <name evidence="6" type="ORF">N7458_004864</name>
</gene>
<feature type="transmembrane region" description="Helical" evidence="4">
    <location>
        <begin position="421"/>
        <end position="440"/>
    </location>
</feature>
<evidence type="ECO:0000313" key="6">
    <source>
        <dbReference type="EMBL" id="KAJ5453908.1"/>
    </source>
</evidence>
<feature type="transmembrane region" description="Helical" evidence="4">
    <location>
        <begin position="303"/>
        <end position="322"/>
    </location>
</feature>
<comment type="similarity">
    <text evidence="2">Belongs to the major facilitator superfamily. Monocarboxylate porter (TC 2.A.1.13) family.</text>
</comment>
<feature type="transmembrane region" description="Helical" evidence="4">
    <location>
        <begin position="52"/>
        <end position="85"/>
    </location>
</feature>
<feature type="transmembrane region" description="Helical" evidence="4">
    <location>
        <begin position="97"/>
        <end position="116"/>
    </location>
</feature>
<proteinExistence type="inferred from homology"/>
<feature type="compositionally biased region" description="Low complexity" evidence="3">
    <location>
        <begin position="11"/>
        <end position="24"/>
    </location>
</feature>